<feature type="compositionally biased region" description="Basic and acidic residues" evidence="1">
    <location>
        <begin position="56"/>
        <end position="67"/>
    </location>
</feature>
<comment type="caution">
    <text evidence="2">The sequence shown here is derived from an EMBL/GenBank/DDBJ whole genome shotgun (WGS) entry which is preliminary data.</text>
</comment>
<reference evidence="2 3" key="1">
    <citation type="submission" date="2014-10" db="EMBL/GenBank/DDBJ databases">
        <title>Draft genome of the hookworm Ancylostoma caninum.</title>
        <authorList>
            <person name="Mitreva M."/>
        </authorList>
    </citation>
    <scope>NUCLEOTIDE SEQUENCE [LARGE SCALE GENOMIC DNA]</scope>
    <source>
        <strain evidence="2 3">Baltimore</strain>
    </source>
</reference>
<protein>
    <submittedName>
        <fullName evidence="2">Uncharacterized protein</fullName>
    </submittedName>
</protein>
<evidence type="ECO:0000256" key="1">
    <source>
        <dbReference type="SAM" id="MobiDB-lite"/>
    </source>
</evidence>
<organism evidence="2 3">
    <name type="scientific">Ancylostoma caninum</name>
    <name type="common">Dog hookworm</name>
    <dbReference type="NCBI Taxonomy" id="29170"/>
    <lineage>
        <taxon>Eukaryota</taxon>
        <taxon>Metazoa</taxon>
        <taxon>Ecdysozoa</taxon>
        <taxon>Nematoda</taxon>
        <taxon>Chromadorea</taxon>
        <taxon>Rhabditida</taxon>
        <taxon>Rhabditina</taxon>
        <taxon>Rhabditomorpha</taxon>
        <taxon>Strongyloidea</taxon>
        <taxon>Ancylostomatidae</taxon>
        <taxon>Ancylostomatinae</taxon>
        <taxon>Ancylostoma</taxon>
    </lineage>
</organism>
<feature type="region of interest" description="Disordered" evidence="1">
    <location>
        <begin position="35"/>
        <end position="83"/>
    </location>
</feature>
<keyword evidence="3" id="KW-1185">Reference proteome</keyword>
<accession>A0A368G945</accession>
<evidence type="ECO:0000313" key="3">
    <source>
        <dbReference type="Proteomes" id="UP000252519"/>
    </source>
</evidence>
<evidence type="ECO:0000313" key="2">
    <source>
        <dbReference type="EMBL" id="RCN40872.1"/>
    </source>
</evidence>
<gene>
    <name evidence="2" type="ORF">ANCCAN_13179</name>
</gene>
<sequence length="83" mass="8752">MFRFALIVLNSQPIADGIAKTATDEAVAEAAKETAVSSKSAGAAQEVTGSTQETSTSREPKKTDTLRSTRGNGEPPKRRCTIL</sequence>
<dbReference type="AlphaFoldDB" id="A0A368G945"/>
<proteinExistence type="predicted"/>
<name>A0A368G945_ANCCA</name>
<dbReference type="Proteomes" id="UP000252519">
    <property type="component" value="Unassembled WGS sequence"/>
</dbReference>
<dbReference type="EMBL" id="JOJR01000261">
    <property type="protein sequence ID" value="RCN40872.1"/>
    <property type="molecule type" value="Genomic_DNA"/>
</dbReference>